<feature type="domain" description="Protein kinase" evidence="13">
    <location>
        <begin position="891"/>
        <end position="1170"/>
    </location>
</feature>
<keyword evidence="15" id="KW-1185">Reference proteome</keyword>
<evidence type="ECO:0000259" key="13">
    <source>
        <dbReference type="PROSITE" id="PS50011"/>
    </source>
</evidence>
<accession>A0ABD3U1Q2</accession>
<dbReference type="InterPro" id="IPR000719">
    <property type="entry name" value="Prot_kinase_dom"/>
</dbReference>
<evidence type="ECO:0000256" key="5">
    <source>
        <dbReference type="ARBA" id="ARBA00022741"/>
    </source>
</evidence>
<feature type="region of interest" description="Disordered" evidence="11">
    <location>
        <begin position="828"/>
        <end position="853"/>
    </location>
</feature>
<dbReference type="GO" id="GO:0016020">
    <property type="term" value="C:membrane"/>
    <property type="evidence" value="ECO:0007669"/>
    <property type="project" value="UniProtKB-SubCell"/>
</dbReference>
<feature type="chain" id="PRO_5044800963" description="non-specific serine/threonine protein kinase" evidence="12">
    <location>
        <begin position="26"/>
        <end position="1192"/>
    </location>
</feature>
<dbReference type="InterPro" id="IPR017441">
    <property type="entry name" value="Protein_kinase_ATP_BS"/>
</dbReference>
<dbReference type="PROSITE" id="PS00107">
    <property type="entry name" value="PROTEIN_KINASE_ATP"/>
    <property type="match status" value="2"/>
</dbReference>
<dbReference type="InterPro" id="IPR008271">
    <property type="entry name" value="Ser/Thr_kinase_AS"/>
</dbReference>
<dbReference type="EMBL" id="JBJXBP010000002">
    <property type="protein sequence ID" value="KAL3843317.1"/>
    <property type="molecule type" value="Genomic_DNA"/>
</dbReference>
<keyword evidence="12" id="KW-0732">Signal</keyword>
<keyword evidence="4" id="KW-0808">Transferase</keyword>
<evidence type="ECO:0000256" key="9">
    <source>
        <dbReference type="ARBA" id="ARBA00048679"/>
    </source>
</evidence>
<dbReference type="FunFam" id="1.10.510.10:FF:000051">
    <property type="entry name" value="Receptor-like serine/threonine-protein kinase ALE2"/>
    <property type="match status" value="1"/>
</dbReference>
<dbReference type="EC" id="2.7.11.1" evidence="2"/>
<feature type="binding site" evidence="10">
    <location>
        <position position="923"/>
    </location>
    <ligand>
        <name>ATP</name>
        <dbReference type="ChEBI" id="CHEBI:30616"/>
    </ligand>
</feature>
<keyword evidence="5 10" id="KW-0547">Nucleotide-binding</keyword>
<evidence type="ECO:0000256" key="8">
    <source>
        <dbReference type="ARBA" id="ARBA00047899"/>
    </source>
</evidence>
<dbReference type="GO" id="GO:0005524">
    <property type="term" value="F:ATP binding"/>
    <property type="evidence" value="ECO:0007669"/>
    <property type="project" value="UniProtKB-UniRule"/>
</dbReference>
<dbReference type="PANTHER" id="PTHR47989:SF47">
    <property type="entry name" value="SERINE_THREONINE-PROTEIN KINASE PBL28-RELATED"/>
    <property type="match status" value="1"/>
</dbReference>
<comment type="subcellular location">
    <subcellularLocation>
        <location evidence="1">Membrane</location>
        <topology evidence="1">Single-pass membrane protein</topology>
    </subcellularLocation>
</comment>
<keyword evidence="6" id="KW-0418">Kinase</keyword>
<dbReference type="SMART" id="SM00220">
    <property type="entry name" value="S_TKc"/>
    <property type="match status" value="2"/>
</dbReference>
<dbReference type="FunFam" id="2.60.120.430:FF:000003">
    <property type="entry name" value="FERONIA receptor-like kinase"/>
    <property type="match status" value="1"/>
</dbReference>
<feature type="binding site" evidence="10">
    <location>
        <position position="474"/>
    </location>
    <ligand>
        <name>ATP</name>
        <dbReference type="ChEBI" id="CHEBI:30616"/>
    </ligand>
</feature>
<dbReference type="CDD" id="cd14066">
    <property type="entry name" value="STKc_IRAK"/>
    <property type="match status" value="2"/>
</dbReference>
<proteinExistence type="predicted"/>
<dbReference type="InterPro" id="IPR024788">
    <property type="entry name" value="Malectin-like_Carb-bd_dom"/>
</dbReference>
<feature type="compositionally biased region" description="Polar residues" evidence="11">
    <location>
        <begin position="838"/>
        <end position="853"/>
    </location>
</feature>
<dbReference type="PANTHER" id="PTHR47989">
    <property type="entry name" value="OS01G0750732 PROTEIN"/>
    <property type="match status" value="1"/>
</dbReference>
<dbReference type="Gene3D" id="2.60.120.430">
    <property type="entry name" value="Galactose-binding lectin"/>
    <property type="match status" value="2"/>
</dbReference>
<dbReference type="Pfam" id="PF00069">
    <property type="entry name" value="Pkinase"/>
    <property type="match status" value="2"/>
</dbReference>
<comment type="caution">
    <text evidence="14">The sequence shown here is derived from an EMBL/GenBank/DDBJ whole genome shotgun (WGS) entry which is preliminary data.</text>
</comment>
<evidence type="ECO:0000256" key="6">
    <source>
        <dbReference type="ARBA" id="ARBA00022777"/>
    </source>
</evidence>
<comment type="catalytic activity">
    <reaction evidence="9">
        <text>L-seryl-[protein] + ATP = O-phospho-L-seryl-[protein] + ADP + H(+)</text>
        <dbReference type="Rhea" id="RHEA:17989"/>
        <dbReference type="Rhea" id="RHEA-COMP:9863"/>
        <dbReference type="Rhea" id="RHEA-COMP:11604"/>
        <dbReference type="ChEBI" id="CHEBI:15378"/>
        <dbReference type="ChEBI" id="CHEBI:29999"/>
        <dbReference type="ChEBI" id="CHEBI:30616"/>
        <dbReference type="ChEBI" id="CHEBI:83421"/>
        <dbReference type="ChEBI" id="CHEBI:456216"/>
        <dbReference type="EC" id="2.7.11.1"/>
    </reaction>
</comment>
<dbReference type="Gene3D" id="1.10.510.10">
    <property type="entry name" value="Transferase(Phosphotransferase) domain 1"/>
    <property type="match status" value="2"/>
</dbReference>
<protein>
    <recommendedName>
        <fullName evidence="2">non-specific serine/threonine protein kinase</fullName>
        <ecNumber evidence="2">2.7.11.1</ecNumber>
    </recommendedName>
</protein>
<evidence type="ECO:0000313" key="15">
    <source>
        <dbReference type="Proteomes" id="UP001634393"/>
    </source>
</evidence>
<dbReference type="PROSITE" id="PS00108">
    <property type="entry name" value="PROTEIN_KINASE_ST"/>
    <property type="match status" value="2"/>
</dbReference>
<evidence type="ECO:0000256" key="7">
    <source>
        <dbReference type="ARBA" id="ARBA00022840"/>
    </source>
</evidence>
<dbReference type="Pfam" id="PF12819">
    <property type="entry name" value="Malectin_like"/>
    <property type="match status" value="1"/>
</dbReference>
<sequence>MRTFLVSAARWTTLCFLFTFTAVEGDIYINCGSTGTSAALDGREWLGDNHPNFAVKGSSAKSSVTGELLVPVDPVPYRTARISSSRFSYIFQVSPGQKFIRLHFNPTSSYHGFKRFNDLFTVEAGPFTLLSNFSASITADALSLNSLTKEFCLSVEETQLLNITFSSQAQDRHAFVNGIEIISVPESISYCHTGDVAVQVVGRKSLVYIDNSTALEMVHLQNVKLDSISSGGDFRGMFGMWAKQKAKNITWRVSVDVGFRYLVRLHFCELGLETAETGNTNFSLSINHMIVISNGDIHKQREEKGGSVYRNYMVMAKGRKQEGKRNILISLQSEGEFIYGNGPLEGFEIFKLSNPDNSLASPNPFSPTQDSPYWSIRNSLPVLGRKNTIATAVITVLCLLNIIVHMLQQIWEASFPEEEDKPSIRATRLCRCFSLAEIRLATKDFNDAFFIGKGGFGKVYKGFIDNRQKIVAIKRLKSNSKQGKHEFWAEIETLSELRHVNLVSLIGYCNEQGEMILIYEYMPNGTLADHLYRLARKNQKYSSLSWEERLNICIGAGRGIDYLHTGNGVIHRDIKSSNILLDETFVAKVSDFGLAKTQNLRELQSQVSTNFKGTFGYFDPEYFRTRKLTRKSDTYSFGVVLLEVLCGRPAVDPLVEEDKHSLTMWARDNISRGEVDQIVAPSLRGKISPDSLKAFVGVVERCLHNEPKKRPTLAHVVVHLEFVLEKQNTNSLVLNEIASVADVLSCTDKTQQDNTQSLVSNEITNVADVLQCTDRTIFSVSTGQLAMASSHAQSVSTEMVNAEPQKDGSKTIIHMISRLWKRAKPSKKKDSVGMSISAPISHNTSNKMSSRGNTVSQNKKLFQVGGSNGLLPTPNFRIFSFSELKAATRNFRPDSLLGEGGFGRVYKGFLKDKNGSGSVVAVKRLNIESEQGFKEWLSEVNFLGRLSHPNLVKLLGYCWENKELLLVYDYMQNGSLENHLFGRGSAVEPLTWKTRLKILIGAARGLAFLHALEVKIIYRDFKPSNILLDGSYHAKLSDFGLAKMGPAACYTHVTTQVMGTYGYAAPEYIATGHLYVKSDVYSFGVILIEMLTGLRAFDSNRPSTQRNLVDWIKPQLSYKSKLMKIMDPRLGGGHPPKFALQMFKLARNCLENEPSARPSMQEVVEILETIDSAYEKLKEPRVHFRNQVANPS</sequence>
<reference evidence="14 15" key="1">
    <citation type="submission" date="2024-12" db="EMBL/GenBank/DDBJ databases">
        <title>The unique morphological basis and parallel evolutionary history of personate flowers in Penstemon.</title>
        <authorList>
            <person name="Depatie T.H."/>
            <person name="Wessinger C.A."/>
        </authorList>
    </citation>
    <scope>NUCLEOTIDE SEQUENCE [LARGE SCALE GENOMIC DNA]</scope>
    <source>
        <strain evidence="14">WTNN_2</strain>
        <tissue evidence="14">Leaf</tissue>
    </source>
</reference>
<dbReference type="InterPro" id="IPR011009">
    <property type="entry name" value="Kinase-like_dom_sf"/>
</dbReference>
<feature type="signal peptide" evidence="12">
    <location>
        <begin position="1"/>
        <end position="25"/>
    </location>
</feature>
<comment type="catalytic activity">
    <reaction evidence="8">
        <text>L-threonyl-[protein] + ATP = O-phospho-L-threonyl-[protein] + ADP + H(+)</text>
        <dbReference type="Rhea" id="RHEA:46608"/>
        <dbReference type="Rhea" id="RHEA-COMP:11060"/>
        <dbReference type="Rhea" id="RHEA-COMP:11605"/>
        <dbReference type="ChEBI" id="CHEBI:15378"/>
        <dbReference type="ChEBI" id="CHEBI:30013"/>
        <dbReference type="ChEBI" id="CHEBI:30616"/>
        <dbReference type="ChEBI" id="CHEBI:61977"/>
        <dbReference type="ChEBI" id="CHEBI:456216"/>
        <dbReference type="EC" id="2.7.11.1"/>
    </reaction>
</comment>
<evidence type="ECO:0000256" key="10">
    <source>
        <dbReference type="PROSITE-ProRule" id="PRU10141"/>
    </source>
</evidence>
<name>A0ABD3U1Q2_9LAMI</name>
<dbReference type="FunFam" id="3.30.200.20:FF:000039">
    <property type="entry name" value="receptor-like protein kinase FERONIA"/>
    <property type="match status" value="1"/>
</dbReference>
<gene>
    <name evidence="14" type="ORF">ACJIZ3_000720</name>
</gene>
<feature type="domain" description="Protein kinase" evidence="13">
    <location>
        <begin position="445"/>
        <end position="722"/>
    </location>
</feature>
<dbReference type="SUPFAM" id="SSF56112">
    <property type="entry name" value="Protein kinase-like (PK-like)"/>
    <property type="match status" value="2"/>
</dbReference>
<dbReference type="FunFam" id="3.30.200.20:FF:000228">
    <property type="entry name" value="Serine/threonine-protein kinase BIK1"/>
    <property type="match status" value="1"/>
</dbReference>
<evidence type="ECO:0000256" key="2">
    <source>
        <dbReference type="ARBA" id="ARBA00012513"/>
    </source>
</evidence>
<organism evidence="14 15">
    <name type="scientific">Penstemon smallii</name>
    <dbReference type="NCBI Taxonomy" id="265156"/>
    <lineage>
        <taxon>Eukaryota</taxon>
        <taxon>Viridiplantae</taxon>
        <taxon>Streptophyta</taxon>
        <taxon>Embryophyta</taxon>
        <taxon>Tracheophyta</taxon>
        <taxon>Spermatophyta</taxon>
        <taxon>Magnoliopsida</taxon>
        <taxon>eudicotyledons</taxon>
        <taxon>Gunneridae</taxon>
        <taxon>Pentapetalae</taxon>
        <taxon>asterids</taxon>
        <taxon>lamiids</taxon>
        <taxon>Lamiales</taxon>
        <taxon>Plantaginaceae</taxon>
        <taxon>Cheloneae</taxon>
        <taxon>Penstemon</taxon>
    </lineage>
</organism>
<evidence type="ECO:0000256" key="4">
    <source>
        <dbReference type="ARBA" id="ARBA00022679"/>
    </source>
</evidence>
<dbReference type="GO" id="GO:0004674">
    <property type="term" value="F:protein serine/threonine kinase activity"/>
    <property type="evidence" value="ECO:0007669"/>
    <property type="project" value="UniProtKB-KW"/>
</dbReference>
<keyword evidence="3" id="KW-0723">Serine/threonine-protein kinase</keyword>
<dbReference type="PROSITE" id="PS50011">
    <property type="entry name" value="PROTEIN_KINASE_DOM"/>
    <property type="match status" value="2"/>
</dbReference>
<evidence type="ECO:0000256" key="11">
    <source>
        <dbReference type="SAM" id="MobiDB-lite"/>
    </source>
</evidence>
<evidence type="ECO:0000256" key="1">
    <source>
        <dbReference type="ARBA" id="ARBA00004167"/>
    </source>
</evidence>
<evidence type="ECO:0000256" key="12">
    <source>
        <dbReference type="SAM" id="SignalP"/>
    </source>
</evidence>
<dbReference type="Proteomes" id="UP001634393">
    <property type="component" value="Unassembled WGS sequence"/>
</dbReference>
<dbReference type="FunFam" id="1.10.510.10:FF:000095">
    <property type="entry name" value="protein STRUBBELIG-RECEPTOR FAMILY 8"/>
    <property type="match status" value="1"/>
</dbReference>
<keyword evidence="7 10" id="KW-0067">ATP-binding</keyword>
<dbReference type="Gene3D" id="3.30.200.20">
    <property type="entry name" value="Phosphorylase Kinase, domain 1"/>
    <property type="match status" value="2"/>
</dbReference>
<evidence type="ECO:0000256" key="3">
    <source>
        <dbReference type="ARBA" id="ARBA00022527"/>
    </source>
</evidence>
<dbReference type="AlphaFoldDB" id="A0ABD3U1Q2"/>
<evidence type="ECO:0000313" key="14">
    <source>
        <dbReference type="EMBL" id="KAL3843317.1"/>
    </source>
</evidence>